<keyword evidence="1" id="KW-1133">Transmembrane helix</keyword>
<evidence type="ECO:0000256" key="1">
    <source>
        <dbReference type="SAM" id="Phobius"/>
    </source>
</evidence>
<dbReference type="AlphaFoldDB" id="A0A0F9IBS7"/>
<evidence type="ECO:0000313" key="2">
    <source>
        <dbReference type="EMBL" id="KKL84822.1"/>
    </source>
</evidence>
<keyword evidence="1" id="KW-0472">Membrane</keyword>
<comment type="caution">
    <text evidence="2">The sequence shown here is derived from an EMBL/GenBank/DDBJ whole genome shotgun (WGS) entry which is preliminary data.</text>
</comment>
<proteinExistence type="predicted"/>
<dbReference type="EMBL" id="LAZR01021590">
    <property type="protein sequence ID" value="KKL84822.1"/>
    <property type="molecule type" value="Genomic_DNA"/>
</dbReference>
<feature type="transmembrane region" description="Helical" evidence="1">
    <location>
        <begin position="68"/>
        <end position="94"/>
    </location>
</feature>
<gene>
    <name evidence="2" type="ORF">LCGC14_1960890</name>
</gene>
<name>A0A0F9IBS7_9ZZZZ</name>
<feature type="transmembrane region" description="Helical" evidence="1">
    <location>
        <begin position="21"/>
        <end position="40"/>
    </location>
</feature>
<protein>
    <submittedName>
        <fullName evidence="2">Uncharacterized protein</fullName>
    </submittedName>
</protein>
<organism evidence="2">
    <name type="scientific">marine sediment metagenome</name>
    <dbReference type="NCBI Taxonomy" id="412755"/>
    <lineage>
        <taxon>unclassified sequences</taxon>
        <taxon>metagenomes</taxon>
        <taxon>ecological metagenomes</taxon>
    </lineage>
</organism>
<reference evidence="2" key="1">
    <citation type="journal article" date="2015" name="Nature">
        <title>Complex archaea that bridge the gap between prokaryotes and eukaryotes.</title>
        <authorList>
            <person name="Spang A."/>
            <person name="Saw J.H."/>
            <person name="Jorgensen S.L."/>
            <person name="Zaremba-Niedzwiedzka K."/>
            <person name="Martijn J."/>
            <person name="Lind A.E."/>
            <person name="van Eijk R."/>
            <person name="Schleper C."/>
            <person name="Guy L."/>
            <person name="Ettema T.J."/>
        </authorList>
    </citation>
    <scope>NUCLEOTIDE SEQUENCE</scope>
</reference>
<sequence>MEMVNLINRLIRHNQDDEGDFGIRVLIHIPIGFFMGFLLFNDQGLINMFLKYERNEDAHTQDEAWKDIFGALVGFVIGRMISLGLFVLLIIWLIGRLL</sequence>
<accession>A0A0F9IBS7</accession>
<keyword evidence="1" id="KW-0812">Transmembrane</keyword>